<proteinExistence type="predicted"/>
<accession>G2XPE4</accession>
<name>G2XPE4_BOTF4</name>
<protein>
    <submittedName>
        <fullName evidence="1">Uncharacterized protein</fullName>
    </submittedName>
</protein>
<dbReference type="InParanoid" id="G2XPE4"/>
<dbReference type="STRING" id="999810.G2XPE4"/>
<dbReference type="OrthoDB" id="3231000at2759"/>
<reference evidence="2" key="1">
    <citation type="journal article" date="2011" name="PLoS Genet.">
        <title>Genomic analysis of the necrotrophic fungal pathogens Sclerotinia sclerotiorum and Botrytis cinerea.</title>
        <authorList>
            <person name="Amselem J."/>
            <person name="Cuomo C.A."/>
            <person name="van Kan J.A."/>
            <person name="Viaud M."/>
            <person name="Benito E.P."/>
            <person name="Couloux A."/>
            <person name="Coutinho P.M."/>
            <person name="de Vries R.P."/>
            <person name="Dyer P.S."/>
            <person name="Fillinger S."/>
            <person name="Fournier E."/>
            <person name="Gout L."/>
            <person name="Hahn M."/>
            <person name="Kohn L."/>
            <person name="Lapalu N."/>
            <person name="Plummer K.M."/>
            <person name="Pradier J.M."/>
            <person name="Quevillon E."/>
            <person name="Sharon A."/>
            <person name="Simon A."/>
            <person name="ten Have A."/>
            <person name="Tudzynski B."/>
            <person name="Tudzynski P."/>
            <person name="Wincker P."/>
            <person name="Andrew M."/>
            <person name="Anthouard V."/>
            <person name="Beever R.E."/>
            <person name="Beffa R."/>
            <person name="Benoit I."/>
            <person name="Bouzid O."/>
            <person name="Brault B."/>
            <person name="Chen Z."/>
            <person name="Choquer M."/>
            <person name="Collemare J."/>
            <person name="Cotton P."/>
            <person name="Danchin E.G."/>
            <person name="Da Silva C."/>
            <person name="Gautier A."/>
            <person name="Giraud C."/>
            <person name="Giraud T."/>
            <person name="Gonzalez C."/>
            <person name="Grossetete S."/>
            <person name="Guldener U."/>
            <person name="Henrissat B."/>
            <person name="Howlett B.J."/>
            <person name="Kodira C."/>
            <person name="Kretschmer M."/>
            <person name="Lappartient A."/>
            <person name="Leroch M."/>
            <person name="Levis C."/>
            <person name="Mauceli E."/>
            <person name="Neuveglise C."/>
            <person name="Oeser B."/>
            <person name="Pearson M."/>
            <person name="Poulain J."/>
            <person name="Poussereau N."/>
            <person name="Quesneville H."/>
            <person name="Rascle C."/>
            <person name="Schumacher J."/>
            <person name="Segurens B."/>
            <person name="Sexton A."/>
            <person name="Silva E."/>
            <person name="Sirven C."/>
            <person name="Soanes D.M."/>
            <person name="Talbot N.J."/>
            <person name="Templeton M."/>
            <person name="Yandava C."/>
            <person name="Yarden O."/>
            <person name="Zeng Q."/>
            <person name="Rollins J.A."/>
            <person name="Lebrun M.H."/>
            <person name="Dickman M."/>
        </authorList>
    </citation>
    <scope>NUCLEOTIDE SEQUENCE [LARGE SCALE GENOMIC DNA]</scope>
    <source>
        <strain evidence="2">T4</strain>
    </source>
</reference>
<dbReference type="HOGENOM" id="CLU_2263321_0_0_1"/>
<evidence type="ECO:0000313" key="2">
    <source>
        <dbReference type="Proteomes" id="UP000008177"/>
    </source>
</evidence>
<dbReference type="EMBL" id="FQ790248">
    <property type="protein sequence ID" value="CCD42750.1"/>
    <property type="molecule type" value="Genomic_DNA"/>
</dbReference>
<dbReference type="AlphaFoldDB" id="G2XPE4"/>
<gene>
    <name evidence="1" type="ORF">BofuT4_P073620.1</name>
</gene>
<organism evidence="1 2">
    <name type="scientific">Botryotinia fuckeliana (strain T4)</name>
    <name type="common">Noble rot fungus</name>
    <name type="synonym">Botrytis cinerea</name>
    <dbReference type="NCBI Taxonomy" id="999810"/>
    <lineage>
        <taxon>Eukaryota</taxon>
        <taxon>Fungi</taxon>
        <taxon>Dikarya</taxon>
        <taxon>Ascomycota</taxon>
        <taxon>Pezizomycotina</taxon>
        <taxon>Leotiomycetes</taxon>
        <taxon>Helotiales</taxon>
        <taxon>Sclerotiniaceae</taxon>
        <taxon>Botrytis</taxon>
    </lineage>
</organism>
<sequence>MTNSEIESAAQNPLELLVPVIKDMEDYFCRDMGYMNRSLQSWISDLDHNLPTVSRARRDDALLKVWHNGRGSLESFEKITSRIEGYQEEIIAQGVIEHDHNDN</sequence>
<dbReference type="Proteomes" id="UP000008177">
    <property type="component" value="Unplaced contigs"/>
</dbReference>
<evidence type="ECO:0000313" key="1">
    <source>
        <dbReference type="EMBL" id="CCD42750.1"/>
    </source>
</evidence>